<keyword evidence="1" id="KW-0812">Transmembrane</keyword>
<dbReference type="EMBL" id="LJCO01000008">
    <property type="protein sequence ID" value="KPV45585.1"/>
    <property type="molecule type" value="Genomic_DNA"/>
</dbReference>
<accession>A0A0P9F2J2</accession>
<reference evidence="2 3" key="1">
    <citation type="submission" date="2015-09" db="EMBL/GenBank/DDBJ databases">
        <title>Draft genome sequence of Alicyclobacillus ferrooxydans DSM 22381.</title>
        <authorList>
            <person name="Hemp J."/>
        </authorList>
    </citation>
    <scope>NUCLEOTIDE SEQUENCE [LARGE SCALE GENOMIC DNA]</scope>
    <source>
        <strain evidence="2 3">TC-34</strain>
    </source>
</reference>
<dbReference type="PATRIC" id="fig|471514.4.peg.238"/>
<evidence type="ECO:0000256" key="1">
    <source>
        <dbReference type="SAM" id="Phobius"/>
    </source>
</evidence>
<evidence type="ECO:0000313" key="3">
    <source>
        <dbReference type="Proteomes" id="UP000050482"/>
    </source>
</evidence>
<evidence type="ECO:0000313" key="2">
    <source>
        <dbReference type="EMBL" id="KPV45585.1"/>
    </source>
</evidence>
<name>A0A0P9F2J2_9BACL</name>
<keyword evidence="1" id="KW-0472">Membrane</keyword>
<sequence length="132" mass="14811">MSTRSNVENAVGQWVQFRTPWGYHRGIVEQVNQRAVLVKVPKEYAPISLAYGSVNGAQNDAERLNTALTKHNYRISGDVTPAFGGYGPGYGPGAGAAPGARWGYPGYGAWGGGWWWWWLAFAWIFFFAFWFW</sequence>
<keyword evidence="3" id="KW-1185">Reference proteome</keyword>
<dbReference type="RefSeq" id="WP_054967363.1">
    <property type="nucleotide sequence ID" value="NZ_LJCO01000008.1"/>
</dbReference>
<dbReference type="Proteomes" id="UP000050482">
    <property type="component" value="Unassembled WGS sequence"/>
</dbReference>
<feature type="transmembrane region" description="Helical" evidence="1">
    <location>
        <begin position="114"/>
        <end position="131"/>
    </location>
</feature>
<proteinExistence type="predicted"/>
<protein>
    <submittedName>
        <fullName evidence="2">Uncharacterized protein</fullName>
    </submittedName>
</protein>
<keyword evidence="1" id="KW-1133">Transmembrane helix</keyword>
<gene>
    <name evidence="2" type="ORF">AN477_01255</name>
</gene>
<organism evidence="2 3">
    <name type="scientific">Alicyclobacillus ferrooxydans</name>
    <dbReference type="NCBI Taxonomy" id="471514"/>
    <lineage>
        <taxon>Bacteria</taxon>
        <taxon>Bacillati</taxon>
        <taxon>Bacillota</taxon>
        <taxon>Bacilli</taxon>
        <taxon>Bacillales</taxon>
        <taxon>Alicyclobacillaceae</taxon>
        <taxon>Alicyclobacillus</taxon>
    </lineage>
</organism>
<dbReference type="OrthoDB" id="2376432at2"/>
<dbReference type="AlphaFoldDB" id="A0A0P9F2J2"/>
<comment type="caution">
    <text evidence="2">The sequence shown here is derived from an EMBL/GenBank/DDBJ whole genome shotgun (WGS) entry which is preliminary data.</text>
</comment>
<dbReference type="STRING" id="471514.AN477_01255"/>